<keyword evidence="3" id="KW-1185">Reference proteome</keyword>
<protein>
    <recommendedName>
        <fullName evidence="4">FHA domain-containing protein</fullName>
    </recommendedName>
</protein>
<evidence type="ECO:0000313" key="2">
    <source>
        <dbReference type="EMBL" id="KAJ8774160.1"/>
    </source>
</evidence>
<reference evidence="2 3" key="1">
    <citation type="submission" date="2021-09" db="EMBL/GenBank/DDBJ databases">
        <title>Genomic insights and catalytic innovation underlie evolution of tropane alkaloids biosynthesis.</title>
        <authorList>
            <person name="Wang Y.-J."/>
            <person name="Tian T."/>
            <person name="Huang J.-P."/>
            <person name="Huang S.-X."/>
        </authorList>
    </citation>
    <scope>NUCLEOTIDE SEQUENCE [LARGE SCALE GENOMIC DNA]</scope>
    <source>
        <strain evidence="2">KIB-2018</strain>
        <tissue evidence="2">Leaf</tissue>
    </source>
</reference>
<feature type="compositionally biased region" description="Acidic residues" evidence="1">
    <location>
        <begin position="256"/>
        <end position="275"/>
    </location>
</feature>
<feature type="compositionally biased region" description="Basic residues" evidence="1">
    <location>
        <begin position="185"/>
        <end position="197"/>
    </location>
</feature>
<accession>A0AAV8U4H2</accession>
<dbReference type="AlphaFoldDB" id="A0AAV8U4H2"/>
<feature type="compositionally biased region" description="Basic residues" evidence="1">
    <location>
        <begin position="222"/>
        <end position="234"/>
    </location>
</feature>
<feature type="compositionally biased region" description="Acidic residues" evidence="1">
    <location>
        <begin position="169"/>
        <end position="180"/>
    </location>
</feature>
<gene>
    <name evidence="2" type="ORF">K2173_009591</name>
</gene>
<organism evidence="2 3">
    <name type="scientific">Erythroxylum novogranatense</name>
    <dbReference type="NCBI Taxonomy" id="1862640"/>
    <lineage>
        <taxon>Eukaryota</taxon>
        <taxon>Viridiplantae</taxon>
        <taxon>Streptophyta</taxon>
        <taxon>Embryophyta</taxon>
        <taxon>Tracheophyta</taxon>
        <taxon>Spermatophyta</taxon>
        <taxon>Magnoliopsida</taxon>
        <taxon>eudicotyledons</taxon>
        <taxon>Gunneridae</taxon>
        <taxon>Pentapetalae</taxon>
        <taxon>rosids</taxon>
        <taxon>fabids</taxon>
        <taxon>Malpighiales</taxon>
        <taxon>Erythroxylaceae</taxon>
        <taxon>Erythroxylum</taxon>
    </lineage>
</organism>
<feature type="compositionally biased region" description="Acidic residues" evidence="1">
    <location>
        <begin position="200"/>
        <end position="212"/>
    </location>
</feature>
<comment type="caution">
    <text evidence="2">The sequence shown here is derived from an EMBL/GenBank/DDBJ whole genome shotgun (WGS) entry which is preliminary data.</text>
</comment>
<dbReference type="PANTHER" id="PTHR37733">
    <property type="entry name" value="SMAD/FHA DOMAIN-CONTAINING PROTEIN"/>
    <property type="match status" value="1"/>
</dbReference>
<dbReference type="EMBL" id="JAIWQS010000001">
    <property type="protein sequence ID" value="KAJ8774160.1"/>
    <property type="molecule type" value="Genomic_DNA"/>
</dbReference>
<dbReference type="Proteomes" id="UP001159364">
    <property type="component" value="Linkage Group LG01"/>
</dbReference>
<dbReference type="SUPFAM" id="SSF49879">
    <property type="entry name" value="SMAD/FHA domain"/>
    <property type="match status" value="1"/>
</dbReference>
<dbReference type="Gene3D" id="2.60.200.20">
    <property type="match status" value="1"/>
</dbReference>
<dbReference type="InterPro" id="IPR008984">
    <property type="entry name" value="SMAD_FHA_dom_sf"/>
</dbReference>
<proteinExistence type="predicted"/>
<dbReference type="CDD" id="cd22671">
    <property type="entry name" value="FHA_APTX-like"/>
    <property type="match status" value="1"/>
</dbReference>
<dbReference type="PANTHER" id="PTHR37733:SF1">
    <property type="entry name" value="SMAD_FHA DOMAIN-CONTAINING PROTEIN"/>
    <property type="match status" value="1"/>
</dbReference>
<feature type="region of interest" description="Disordered" evidence="1">
    <location>
        <begin position="169"/>
        <end position="275"/>
    </location>
</feature>
<evidence type="ECO:0008006" key="4">
    <source>
        <dbReference type="Google" id="ProtNLM"/>
    </source>
</evidence>
<feature type="region of interest" description="Disordered" evidence="1">
    <location>
        <begin position="1"/>
        <end position="24"/>
    </location>
</feature>
<sequence>MEIEGEDGSKMELKAGSNTMFGRGSGFNTNDRTVSRQHVLFQLENQTESPHRVSFEVIGKNPIWVRSTELGNGINVFKKSEKGGVVIGDGFCISSQNPVWFTVKGVGGSVETRVLESESGSELGGDLEEVDVCGIDPVKEFGFLVIGHEFDSYPKIRNVKDWDWFLEESETEGDSEDDGNEERARKGKGKRKRKKRVGGNEEDDDWTGESEDDKQVVARISKVGRPKYMTRSKGLKQTNEKAKRKRTSGTKREYPNEEDNDEDETLGGFIVDDDEDIDDQLEVNDEFEEEEFLDDEEQDN</sequence>
<evidence type="ECO:0000256" key="1">
    <source>
        <dbReference type="SAM" id="MobiDB-lite"/>
    </source>
</evidence>
<name>A0AAV8U4H2_9ROSI</name>
<evidence type="ECO:0000313" key="3">
    <source>
        <dbReference type="Proteomes" id="UP001159364"/>
    </source>
</evidence>